<evidence type="ECO:0000256" key="12">
    <source>
        <dbReference type="ARBA" id="ARBA00023018"/>
    </source>
</evidence>
<keyword evidence="10" id="KW-0106">Calcium</keyword>
<dbReference type="AlphaFoldDB" id="A0A7L1VIJ1"/>
<dbReference type="SUPFAM" id="SSF49562">
    <property type="entry name" value="C2 domain (Calcium/lipid-binding domain, CaLB)"/>
    <property type="match status" value="3"/>
</dbReference>
<keyword evidence="13" id="KW-0472">Membrane</keyword>
<feature type="non-terminal residue" evidence="17">
    <location>
        <position position="567"/>
    </location>
</feature>
<keyword evidence="6" id="KW-0479">Metal-binding</keyword>
<dbReference type="CDD" id="cd08376">
    <property type="entry name" value="C2B_MCTP_PRT"/>
    <property type="match status" value="1"/>
</dbReference>
<dbReference type="CDD" id="cd08377">
    <property type="entry name" value="C2C_MCTP_PRT"/>
    <property type="match status" value="1"/>
</dbReference>
<feature type="non-terminal residue" evidence="17">
    <location>
        <position position="1"/>
    </location>
</feature>
<keyword evidence="9" id="KW-0256">Endoplasmic reticulum</keyword>
<keyword evidence="8" id="KW-0967">Endosome</keyword>
<dbReference type="GO" id="GO:0005789">
    <property type="term" value="C:endoplasmic reticulum membrane"/>
    <property type="evidence" value="ECO:0007669"/>
    <property type="project" value="UniProtKB-SubCell"/>
</dbReference>
<keyword evidence="14" id="KW-0968">Cytoplasmic vesicle</keyword>
<evidence type="ECO:0000256" key="10">
    <source>
        <dbReference type="ARBA" id="ARBA00022837"/>
    </source>
</evidence>
<dbReference type="GO" id="GO:0055037">
    <property type="term" value="C:recycling endosome"/>
    <property type="evidence" value="ECO:0007669"/>
    <property type="project" value="UniProtKB-SubCell"/>
</dbReference>
<evidence type="ECO:0000256" key="13">
    <source>
        <dbReference type="ARBA" id="ARBA00023136"/>
    </source>
</evidence>
<evidence type="ECO:0000256" key="4">
    <source>
        <dbReference type="ARBA" id="ARBA00007923"/>
    </source>
</evidence>
<sequence length="567" mass="64916">TDSFGTSNADFSPGDPGIYQLDVTLRRGQNLAARDRGGTSDPYVKFKLGGKEVFRSKTVHKNLNPVWEEKAYILIDNLREPLYIKVFDYDFGLQDDFIGSAFLDLTSLELNRQTDVTLCLKDPHYPDHDLGSILLSVLLAPGDQREATMLMRKSWKRSSKNNYDLLPSMPHRTGNFWQGIYCPSKCVLMIVFFVSLNKYHGTFQTQSLRLSDLHRKSQLWRGIVSVTLIEGRELKAMDANGLSDPYVKFRLGHQKYKSKIVPKTLNPQWREQFDFHLYEERGGIIDITVWDKDVGKRDDFIGRCQVDLSTLSKEQTHKLEMPLEEGEGYLVLLVTLTASAAVTISDLSHNSLEDQKEREEILKRYSPMMMFHNISDVGFLQVKVIRAEALMAADVTGKGKSDPFCVVELNNDRLLTHTVYRNLNPEWNKIFTFNIKDIHSVLEVTVYDEDRDRSADFLGKVAIPLLSIQNGEQKAYVLKNKQLTGPTKGVIYLEIDVIFNAVKASIRTLMPKEQKYIEEEDRLSKQLLLRNFIRMKHCIMALVTAVCYISSCFDWDSPPRSLAAFLV</sequence>
<evidence type="ECO:0000256" key="7">
    <source>
        <dbReference type="ARBA" id="ARBA00022737"/>
    </source>
</evidence>
<comment type="caution">
    <text evidence="17">The sequence shown here is derived from an EMBL/GenBank/DDBJ whole genome shotgun (WGS) entry which is preliminary data.</text>
</comment>
<protein>
    <recommendedName>
        <fullName evidence="15">Multiple C2 and transmembrane domain-containing protein 1</fullName>
    </recommendedName>
</protein>
<gene>
    <name evidence="17" type="primary">Mctp1</name>
    <name evidence="17" type="ORF">SITEUR_R11471</name>
</gene>
<evidence type="ECO:0000259" key="16">
    <source>
        <dbReference type="PROSITE" id="PS50004"/>
    </source>
</evidence>
<feature type="domain" description="C2" evidence="16">
    <location>
        <begin position="355"/>
        <end position="478"/>
    </location>
</feature>
<dbReference type="Pfam" id="PF00168">
    <property type="entry name" value="C2"/>
    <property type="match status" value="3"/>
</dbReference>
<keyword evidence="18" id="KW-1185">Reference proteome</keyword>
<evidence type="ECO:0000256" key="15">
    <source>
        <dbReference type="ARBA" id="ARBA00074931"/>
    </source>
</evidence>
<evidence type="ECO:0000256" key="6">
    <source>
        <dbReference type="ARBA" id="ARBA00022723"/>
    </source>
</evidence>
<dbReference type="EMBL" id="VXBS01008392">
    <property type="protein sequence ID" value="NXO85195.1"/>
    <property type="molecule type" value="Genomic_DNA"/>
</dbReference>
<dbReference type="GO" id="GO:0005509">
    <property type="term" value="F:calcium ion binding"/>
    <property type="evidence" value="ECO:0007669"/>
    <property type="project" value="TreeGrafter"/>
</dbReference>
<dbReference type="PANTHER" id="PTHR45911:SF3">
    <property type="entry name" value="DYSFERLIN-RELATED"/>
    <property type="match status" value="1"/>
</dbReference>
<dbReference type="PANTHER" id="PTHR45911">
    <property type="entry name" value="C2 DOMAIN-CONTAINING PROTEIN"/>
    <property type="match status" value="1"/>
</dbReference>
<dbReference type="GO" id="GO:0046928">
    <property type="term" value="P:regulation of neurotransmitter secretion"/>
    <property type="evidence" value="ECO:0007669"/>
    <property type="project" value="TreeGrafter"/>
</dbReference>
<comment type="subcellular location">
    <subcellularLocation>
        <location evidence="3">Cytoplasmic vesicle</location>
        <location evidence="3">Secretory vesicle</location>
        <location evidence="3">Synaptic vesicle membrane</location>
        <topology evidence="3">Multi-pass membrane protein</topology>
    </subcellularLocation>
    <subcellularLocation>
        <location evidence="2">Endoplasmic reticulum membrane</location>
    </subcellularLocation>
    <subcellularLocation>
        <location evidence="1">Recycling endosome</location>
    </subcellularLocation>
</comment>
<feature type="domain" description="C2" evidence="16">
    <location>
        <begin position="204"/>
        <end position="321"/>
    </location>
</feature>
<evidence type="ECO:0000256" key="3">
    <source>
        <dbReference type="ARBA" id="ARBA00004644"/>
    </source>
</evidence>
<keyword evidence="12" id="KW-0770">Synapse</keyword>
<feature type="domain" description="C2" evidence="16">
    <location>
        <begin position="1"/>
        <end position="118"/>
    </location>
</feature>
<evidence type="ECO:0000313" key="17">
    <source>
        <dbReference type="EMBL" id="NXO85195.1"/>
    </source>
</evidence>
<comment type="similarity">
    <text evidence="4">Belongs to the MCTP family.</text>
</comment>
<evidence type="ECO:0000256" key="2">
    <source>
        <dbReference type="ARBA" id="ARBA00004586"/>
    </source>
</evidence>
<dbReference type="InterPro" id="IPR035892">
    <property type="entry name" value="C2_domain_sf"/>
</dbReference>
<dbReference type="PRINTS" id="PR00360">
    <property type="entry name" value="C2DOMAIN"/>
</dbReference>
<keyword evidence="5" id="KW-0812">Transmembrane</keyword>
<evidence type="ECO:0000256" key="11">
    <source>
        <dbReference type="ARBA" id="ARBA00022989"/>
    </source>
</evidence>
<dbReference type="CDD" id="cd04042">
    <property type="entry name" value="C2A_MCTP_PRT"/>
    <property type="match status" value="1"/>
</dbReference>
<dbReference type="FunFam" id="2.60.40.150:FF:000019">
    <property type="entry name" value="Multiple C2 and transmembrane domain-containing protein 2 isoform 1"/>
    <property type="match status" value="1"/>
</dbReference>
<reference evidence="17 18" key="1">
    <citation type="submission" date="2019-09" db="EMBL/GenBank/DDBJ databases">
        <title>Bird 10,000 Genomes (B10K) Project - Family phase.</title>
        <authorList>
            <person name="Zhang G."/>
        </authorList>
    </citation>
    <scope>NUCLEOTIDE SEQUENCE [LARGE SCALE GENOMIC DNA]</scope>
    <source>
        <strain evidence="17">B10K-DU-002-25</strain>
        <tissue evidence="17">Muscle</tissue>
    </source>
</reference>
<evidence type="ECO:0000256" key="8">
    <source>
        <dbReference type="ARBA" id="ARBA00022753"/>
    </source>
</evidence>
<evidence type="ECO:0000256" key="14">
    <source>
        <dbReference type="ARBA" id="ARBA00023329"/>
    </source>
</evidence>
<name>A0A7L1VIJ1_SITEU</name>
<evidence type="ECO:0000313" key="18">
    <source>
        <dbReference type="Proteomes" id="UP000583915"/>
    </source>
</evidence>
<dbReference type="SMART" id="SM00239">
    <property type="entry name" value="C2"/>
    <property type="match status" value="3"/>
</dbReference>
<dbReference type="Gene3D" id="2.60.40.150">
    <property type="entry name" value="C2 domain"/>
    <property type="match status" value="3"/>
</dbReference>
<organism evidence="17 18">
    <name type="scientific">Sitta europaea</name>
    <name type="common">Eurasian nuthatch</name>
    <dbReference type="NCBI Taxonomy" id="50251"/>
    <lineage>
        <taxon>Eukaryota</taxon>
        <taxon>Metazoa</taxon>
        <taxon>Chordata</taxon>
        <taxon>Craniata</taxon>
        <taxon>Vertebrata</taxon>
        <taxon>Euteleostomi</taxon>
        <taxon>Archelosauria</taxon>
        <taxon>Archosauria</taxon>
        <taxon>Dinosauria</taxon>
        <taxon>Saurischia</taxon>
        <taxon>Theropoda</taxon>
        <taxon>Coelurosauria</taxon>
        <taxon>Aves</taxon>
        <taxon>Neognathae</taxon>
        <taxon>Neoaves</taxon>
        <taxon>Telluraves</taxon>
        <taxon>Australaves</taxon>
        <taxon>Passeriformes</taxon>
        <taxon>Sittidae</taxon>
        <taxon>Sitta</taxon>
    </lineage>
</organism>
<dbReference type="GO" id="GO:0030672">
    <property type="term" value="C:synaptic vesicle membrane"/>
    <property type="evidence" value="ECO:0007669"/>
    <property type="project" value="UniProtKB-SubCell"/>
</dbReference>
<dbReference type="InterPro" id="IPR000008">
    <property type="entry name" value="C2_dom"/>
</dbReference>
<dbReference type="FunFam" id="2.60.40.150:FF:000050">
    <property type="entry name" value="Multiple C2 and transmembrane domain containing 1"/>
    <property type="match status" value="1"/>
</dbReference>
<accession>A0A7L1VIJ1</accession>
<keyword evidence="7" id="KW-0677">Repeat</keyword>
<proteinExistence type="inferred from homology"/>
<dbReference type="FunFam" id="2.60.40.150:FF:000068">
    <property type="entry name" value="multiple C2 and transmembrane domain-containing protein 1 isoform X2"/>
    <property type="match status" value="1"/>
</dbReference>
<dbReference type="Proteomes" id="UP000583915">
    <property type="component" value="Unassembled WGS sequence"/>
</dbReference>
<evidence type="ECO:0000256" key="9">
    <source>
        <dbReference type="ARBA" id="ARBA00022824"/>
    </source>
</evidence>
<evidence type="ECO:0000256" key="1">
    <source>
        <dbReference type="ARBA" id="ARBA00004172"/>
    </source>
</evidence>
<keyword evidence="11" id="KW-1133">Transmembrane helix</keyword>
<evidence type="ECO:0000256" key="5">
    <source>
        <dbReference type="ARBA" id="ARBA00022692"/>
    </source>
</evidence>
<dbReference type="PROSITE" id="PS50004">
    <property type="entry name" value="C2"/>
    <property type="match status" value="3"/>
</dbReference>